<keyword evidence="1" id="KW-1133">Transmembrane helix</keyword>
<feature type="transmembrane region" description="Helical" evidence="1">
    <location>
        <begin position="38"/>
        <end position="55"/>
    </location>
</feature>
<feature type="transmembrane region" description="Helical" evidence="1">
    <location>
        <begin position="140"/>
        <end position="157"/>
    </location>
</feature>
<organism evidence="2">
    <name type="scientific">candidate division WOR-3 bacterium</name>
    <dbReference type="NCBI Taxonomy" id="2052148"/>
    <lineage>
        <taxon>Bacteria</taxon>
        <taxon>Bacteria division WOR-3</taxon>
    </lineage>
</organism>
<keyword evidence="1" id="KW-0472">Membrane</keyword>
<evidence type="ECO:0000256" key="1">
    <source>
        <dbReference type="SAM" id="Phobius"/>
    </source>
</evidence>
<gene>
    <name evidence="2" type="ORF">ENN51_05515</name>
</gene>
<accession>A0A7V0T5T3</accession>
<protein>
    <recommendedName>
        <fullName evidence="3">Isoprenylcysteine carboxylmethyltransferase family protein</fullName>
    </recommendedName>
</protein>
<evidence type="ECO:0008006" key="3">
    <source>
        <dbReference type="Google" id="ProtNLM"/>
    </source>
</evidence>
<keyword evidence="1" id="KW-0812">Transmembrane</keyword>
<feature type="transmembrane region" description="Helical" evidence="1">
    <location>
        <begin position="61"/>
        <end position="82"/>
    </location>
</feature>
<feature type="transmembrane region" description="Helical" evidence="1">
    <location>
        <begin position="188"/>
        <end position="207"/>
    </location>
</feature>
<sequence length="209" mass="23076">MTLSRCIHTWRSASLTVVGSRLESGVSQHGAVERLGRWLFRWRGLIGSVGFVVVFWLGRPGFVSCLVGLPLLAAGLALRFWAMGYIGADARAGEVGAQSYIGAGPYRWFKLSARASAGHPLYFGNLLLVLGTLVCFRPPVLLGLVVVGLFLFEYLAIARAEERFLNREFRGVARQDLRFAARRAAPEWRAIVTVAVVYGLAWLRVLARL</sequence>
<dbReference type="Gene3D" id="1.20.120.1630">
    <property type="match status" value="1"/>
</dbReference>
<feature type="transmembrane region" description="Helical" evidence="1">
    <location>
        <begin position="117"/>
        <end position="134"/>
    </location>
</feature>
<proteinExistence type="predicted"/>
<comment type="caution">
    <text evidence="2">The sequence shown here is derived from an EMBL/GenBank/DDBJ whole genome shotgun (WGS) entry which is preliminary data.</text>
</comment>
<dbReference type="EMBL" id="DSBX01000206">
    <property type="protein sequence ID" value="HDQ99722.1"/>
    <property type="molecule type" value="Genomic_DNA"/>
</dbReference>
<evidence type="ECO:0000313" key="2">
    <source>
        <dbReference type="EMBL" id="HDQ99722.1"/>
    </source>
</evidence>
<name>A0A7V0T5T3_UNCW3</name>
<dbReference type="Proteomes" id="UP000885672">
    <property type="component" value="Unassembled WGS sequence"/>
</dbReference>
<reference evidence="2" key="1">
    <citation type="journal article" date="2020" name="mSystems">
        <title>Genome- and Community-Level Interaction Insights into Carbon Utilization and Element Cycling Functions of Hydrothermarchaeota in Hydrothermal Sediment.</title>
        <authorList>
            <person name="Zhou Z."/>
            <person name="Liu Y."/>
            <person name="Xu W."/>
            <person name="Pan J."/>
            <person name="Luo Z.H."/>
            <person name="Li M."/>
        </authorList>
    </citation>
    <scope>NUCLEOTIDE SEQUENCE [LARGE SCALE GENOMIC DNA]</scope>
    <source>
        <strain evidence="2">SpSt-1182</strain>
    </source>
</reference>
<dbReference type="AlphaFoldDB" id="A0A7V0T5T3"/>